<sequence length="466" mass="51037">MSSSPVAVPAVQTDVTACGWWRPCTVQVIGEVPEGQQALRSFLDHLVASFEVQGHTVLDRSHGDVDLMLMCGQIPEGPQLLRERIPDEFPPLSAMLRQQHGLRRNPRHVVAVVEVPERLSALPHAEVVATARTAMGRLGAAKVLFVSRGDAPGQVGEVTFCNMEGGHPTEITDIADRMRDRLVTAACARQVAEDYDTVRDAITIEAWQASTAPERLADAGRRMGELGLLPAPVKVSDFVSDQLADMYEVYMGMRGFSEGMLFAFDPDLNCLVVSASGSWDVDKRNLTREQTVAVEPRLADGQRLRVLAPSGMLPMQPSVETWEICALMEACPTVRVTKDPSGTWVLDPDGEREVPLIRAGIHAHVGVVSSDHTVIETVGADREQFPYGFGCGTDLTVEIARDTVRRSHAVNDPADPRTYVRWPLLYHGEMAVELWKPGLPAQPFQGLLDLYGTAVRFTPDDVPQPV</sequence>
<reference evidence="1" key="1">
    <citation type="submission" date="2020-03" db="EMBL/GenBank/DDBJ databases">
        <title>Molecular networking-based the target discovery of potent antiproliferative macrolactams: 5/6/7/16 polycyclic ansamycins and glycosylated trienomycin from Streptomyces cacaoi subsp. asoensis.</title>
        <authorList>
            <person name="Liu L.-L."/>
        </authorList>
    </citation>
    <scope>NUCLEOTIDE SEQUENCE [LARGE SCALE GENOMIC DNA]</scope>
    <source>
        <strain evidence="1">H2S5</strain>
    </source>
</reference>
<evidence type="ECO:0000313" key="1">
    <source>
        <dbReference type="EMBL" id="QJT05922.1"/>
    </source>
</evidence>
<dbReference type="Proteomes" id="UP000502665">
    <property type="component" value="Chromosome"/>
</dbReference>
<dbReference type="RefSeq" id="WP_171401233.1">
    <property type="nucleotide sequence ID" value="NZ_CP049838.1"/>
</dbReference>
<proteinExistence type="predicted"/>
<gene>
    <name evidence="1" type="ORF">G9272_40995</name>
</gene>
<organism evidence="1 2">
    <name type="scientific">Streptomyces asoensis</name>
    <dbReference type="NCBI Taxonomy" id="249586"/>
    <lineage>
        <taxon>Bacteria</taxon>
        <taxon>Bacillati</taxon>
        <taxon>Actinomycetota</taxon>
        <taxon>Actinomycetes</taxon>
        <taxon>Kitasatosporales</taxon>
        <taxon>Streptomycetaceae</taxon>
        <taxon>Streptomyces</taxon>
    </lineage>
</organism>
<protein>
    <submittedName>
        <fullName evidence="1">Uncharacterized protein</fullName>
    </submittedName>
</protein>
<name>A0A6M4X163_9ACTN</name>
<dbReference type="AlphaFoldDB" id="A0A6M4X163"/>
<accession>A0A6M4X163</accession>
<evidence type="ECO:0000313" key="2">
    <source>
        <dbReference type="Proteomes" id="UP000502665"/>
    </source>
</evidence>
<dbReference type="EMBL" id="CP049838">
    <property type="protein sequence ID" value="QJT05922.1"/>
    <property type="molecule type" value="Genomic_DNA"/>
</dbReference>
<keyword evidence="2" id="KW-1185">Reference proteome</keyword>